<dbReference type="Gene3D" id="1.25.40.10">
    <property type="entry name" value="Tetratricopeptide repeat domain"/>
    <property type="match status" value="1"/>
</dbReference>
<dbReference type="RefSeq" id="WP_062081489.1">
    <property type="nucleotide sequence ID" value="NZ_FCOK02000002.1"/>
</dbReference>
<accession>A0A158EXU8</accession>
<dbReference type="Proteomes" id="UP000054683">
    <property type="component" value="Unassembled WGS sequence"/>
</dbReference>
<keyword evidence="1" id="KW-0732">Signal</keyword>
<evidence type="ECO:0000313" key="3">
    <source>
        <dbReference type="Proteomes" id="UP000054683"/>
    </source>
</evidence>
<reference evidence="2 3" key="1">
    <citation type="submission" date="2016-01" db="EMBL/GenBank/DDBJ databases">
        <authorList>
            <person name="Oliw E.H."/>
        </authorList>
    </citation>
    <scope>NUCLEOTIDE SEQUENCE [LARGE SCALE GENOMIC DNA]</scope>
    <source>
        <strain evidence="2">LMG 27134</strain>
    </source>
</reference>
<feature type="signal peptide" evidence="1">
    <location>
        <begin position="1"/>
        <end position="28"/>
    </location>
</feature>
<name>A0A158EXU8_9BURK</name>
<gene>
    <name evidence="2" type="ORF">AWB69_00371</name>
</gene>
<protein>
    <recommendedName>
        <fullName evidence="4">TPR repeat-containing protein</fullName>
    </recommendedName>
</protein>
<evidence type="ECO:0008006" key="4">
    <source>
        <dbReference type="Google" id="ProtNLM"/>
    </source>
</evidence>
<dbReference type="InterPro" id="IPR011990">
    <property type="entry name" value="TPR-like_helical_dom_sf"/>
</dbReference>
<sequence>MQRTSRRSRRFLVRCVAALCFSALRAHAQSSGAELQETIDDDLQAQAQVETDAGNKEQAIELLNELVKRDPRRAGALLDVAILYCQLGERDLSLATLSHLEKSYTVPPAIEKLIGFYKTDSCAPAGSRPKLSMSVGIGATSNANFGTSNPFVSFAPGAPFTSLELAPDSLAHGDSYIESAIAGELPIAMLPNVTLLAALATRQYRSMHAFDQRTATFGVAHSVSVGRGEIDNQLLADTLWLGTHVYQRDVNWRAGYWGPPVAVGNSLSRAGVDLTLNDAWYPGNALYDSLRAELRIGFNARIGERTTVLLFAGPAWDEPHSGRPGGARHGYTASFTIDYDMTRYGQLEAILQQRTLNDTAPYDPLFFGDIKRRQSVQAASLRYVYPLNRSWSLYALVSTQRVDDSISLFSYTTRSGSAGITWKY</sequence>
<organism evidence="2 3">
    <name type="scientific">Caballeronia udeis</name>
    <dbReference type="NCBI Taxonomy" id="1232866"/>
    <lineage>
        <taxon>Bacteria</taxon>
        <taxon>Pseudomonadati</taxon>
        <taxon>Pseudomonadota</taxon>
        <taxon>Betaproteobacteria</taxon>
        <taxon>Burkholderiales</taxon>
        <taxon>Burkholderiaceae</taxon>
        <taxon>Caballeronia</taxon>
    </lineage>
</organism>
<dbReference type="SUPFAM" id="SSF48452">
    <property type="entry name" value="TPR-like"/>
    <property type="match status" value="1"/>
</dbReference>
<dbReference type="EMBL" id="FCOK02000002">
    <property type="protein sequence ID" value="SAL12377.1"/>
    <property type="molecule type" value="Genomic_DNA"/>
</dbReference>
<evidence type="ECO:0000256" key="1">
    <source>
        <dbReference type="SAM" id="SignalP"/>
    </source>
</evidence>
<dbReference type="AlphaFoldDB" id="A0A158EXU8"/>
<dbReference type="OrthoDB" id="9113317at2"/>
<proteinExistence type="predicted"/>
<evidence type="ECO:0000313" key="2">
    <source>
        <dbReference type="EMBL" id="SAL12377.1"/>
    </source>
</evidence>
<feature type="chain" id="PRO_5008501444" description="TPR repeat-containing protein" evidence="1">
    <location>
        <begin position="29"/>
        <end position="424"/>
    </location>
</feature>